<evidence type="ECO:0000313" key="3">
    <source>
        <dbReference type="EMBL" id="MDX6851062.1"/>
    </source>
</evidence>
<dbReference type="Proteomes" id="UP001273505">
    <property type="component" value="Unassembled WGS sequence"/>
</dbReference>
<reference evidence="3 4" key="1">
    <citation type="submission" date="2023-11" db="EMBL/GenBank/DDBJ databases">
        <title>Gilvimarinus fulvus sp. nov., isolated from the surface of Kelp.</title>
        <authorList>
            <person name="Sun Y.Y."/>
            <person name="Gong Y."/>
            <person name="Du Z.J."/>
        </authorList>
    </citation>
    <scope>NUCLEOTIDE SEQUENCE [LARGE SCALE GENOMIC DNA]</scope>
    <source>
        <strain evidence="3 4">SDUM040013</strain>
    </source>
</reference>
<comment type="caution">
    <text evidence="3">The sequence shown here is derived from an EMBL/GenBank/DDBJ whole genome shotgun (WGS) entry which is preliminary data.</text>
</comment>
<dbReference type="InterPro" id="IPR045851">
    <property type="entry name" value="AMP-bd_C_sf"/>
</dbReference>
<dbReference type="InterPro" id="IPR000873">
    <property type="entry name" value="AMP-dep_synth/lig_dom"/>
</dbReference>
<keyword evidence="1" id="KW-0436">Ligase</keyword>
<dbReference type="SUPFAM" id="SSF56801">
    <property type="entry name" value="Acetyl-CoA synthetase-like"/>
    <property type="match status" value="1"/>
</dbReference>
<dbReference type="Gene3D" id="3.30.300.30">
    <property type="match status" value="1"/>
</dbReference>
<evidence type="ECO:0000256" key="1">
    <source>
        <dbReference type="ARBA" id="ARBA00022598"/>
    </source>
</evidence>
<organism evidence="3 4">
    <name type="scientific">Gilvimarinus gilvus</name>
    <dbReference type="NCBI Taxonomy" id="3058038"/>
    <lineage>
        <taxon>Bacteria</taxon>
        <taxon>Pseudomonadati</taxon>
        <taxon>Pseudomonadota</taxon>
        <taxon>Gammaproteobacteria</taxon>
        <taxon>Cellvibrionales</taxon>
        <taxon>Cellvibrionaceae</taxon>
        <taxon>Gilvimarinus</taxon>
    </lineage>
</organism>
<evidence type="ECO:0000313" key="4">
    <source>
        <dbReference type="Proteomes" id="UP001273505"/>
    </source>
</evidence>
<proteinExistence type="predicted"/>
<feature type="domain" description="AMP-dependent synthetase/ligase" evidence="2">
    <location>
        <begin position="15"/>
        <end position="304"/>
    </location>
</feature>
<dbReference type="EMBL" id="JAXAFO010000038">
    <property type="protein sequence ID" value="MDX6851062.1"/>
    <property type="molecule type" value="Genomic_DNA"/>
</dbReference>
<gene>
    <name evidence="3" type="ORF">SCD92_16920</name>
</gene>
<dbReference type="PANTHER" id="PTHR43352:SF1">
    <property type="entry name" value="ANTHRANILATE--COA LIGASE"/>
    <property type="match status" value="1"/>
</dbReference>
<dbReference type="PANTHER" id="PTHR43352">
    <property type="entry name" value="ACETYL-COA SYNTHETASE"/>
    <property type="match status" value="1"/>
</dbReference>
<evidence type="ECO:0000259" key="2">
    <source>
        <dbReference type="Pfam" id="PF00501"/>
    </source>
</evidence>
<dbReference type="Gene3D" id="3.40.50.12780">
    <property type="entry name" value="N-terminal domain of ligase-like"/>
    <property type="match status" value="1"/>
</dbReference>
<sequence length="461" mass="50291">MTEPLDIGYLALQGGDHIVAVDGDTVFSADDFKQRVERFYASIAQQAEHSVGLWLSSPWDFLCIFAALALAGKRIVMPHNLQAGAAGQMNDYFSALITDQPLPALDCPQWHPAGLLATTAKPEALQALSESAGVGSVEMILFTSGTTSEPTPVRKTLADLHGELVELEQAFAGEVQQHPVLATVSHQHIYGLLHVLLWPLVRRAPFAITACHYPEVLAEQAEKLAPVVLVSSPTHLSRLPQSEPFCAQAGAFSSVFSSGGLLAKTDALAITEVLGRAPIEVLGSTETGGVAYRRQNESECWTALPNVSVDQSPNGCLRVRGNHLGGLPEFVMGDRVELQPDGRFLLLGRADTVVKVEGKRLSLNEMQTRLNEHEWVLESRVAIVRGRRDEVGVVAALTQAGLDAIAVRGKRPVNIILKRHLQDYFELPLLPRRWRYLDAMPRNTQGKILAVDIQNLLEARV</sequence>
<dbReference type="Pfam" id="PF00501">
    <property type="entry name" value="AMP-binding"/>
    <property type="match status" value="1"/>
</dbReference>
<name>A0ABU4S1V8_9GAMM</name>
<dbReference type="RefSeq" id="WP_302723964.1">
    <property type="nucleotide sequence ID" value="NZ_JAULRU010000731.1"/>
</dbReference>
<keyword evidence="4" id="KW-1185">Reference proteome</keyword>
<accession>A0ABU4S1V8</accession>
<protein>
    <submittedName>
        <fullName evidence="3">AMP-binding protein</fullName>
    </submittedName>
</protein>
<dbReference type="InterPro" id="IPR042099">
    <property type="entry name" value="ANL_N_sf"/>
</dbReference>